<accession>A0A6A6X4X6</accession>
<feature type="region of interest" description="Disordered" evidence="8">
    <location>
        <begin position="334"/>
        <end position="366"/>
    </location>
</feature>
<evidence type="ECO:0000259" key="10">
    <source>
        <dbReference type="Pfam" id="PF15412"/>
    </source>
</evidence>
<sequence>MARLNTHASATPQRRTSADSLYRNPTSHADARASTARDSSYSVMSPARSPTSDKENHHPTLPGNTSRPPTKGPENRHMAVPRLPTPSSGSSSTGRSSKRRRTDGYNLTDSTRSSVDNDTDVDAQETDADEGADAQDAVDEDAPDADGNEEEDESTKYYDPQQNPDIRREVRNFIRNNHRALENHRDEYVKPDSDGIHHFLVNADRSMRKVKQTSDAAMDARALVFASELAGKRLDNSLYGNADVGLDVDQFVSKCIFFMRSGGNTAEEERAGSSTQARNRRQTQAVTQEDGEDDDDVGDGLDWALLGREACFPCNKRPAVSGFLLGPLSVQKRARAVQSRRGKSQRQPAGPATRPQELTQADLQQSENSNLTHIVKGISRRLEDHITTASQTIENELDDSDDDMEAVCKQHRLYLTPDKEPSVSLFDFVVNPKSFGQTVENMFYVSFLIKEGNLKVLHAEDGLPLLVPCAPRTIDEQRERNVQKHQAIFSLDYPTWQSLIDAFDIKEPLIPHRVEEESTVSAGGWYG</sequence>
<evidence type="ECO:0000259" key="9">
    <source>
        <dbReference type="Pfam" id="PF08743"/>
    </source>
</evidence>
<evidence type="ECO:0000256" key="5">
    <source>
        <dbReference type="ARBA" id="ARBA00023204"/>
    </source>
</evidence>
<feature type="compositionally biased region" description="Polar residues" evidence="8">
    <location>
        <begin position="105"/>
        <end position="116"/>
    </location>
</feature>
<keyword evidence="6 7" id="KW-0539">Nucleus</keyword>
<keyword evidence="3 7" id="KW-0227">DNA damage</keyword>
<comment type="function">
    <text evidence="7">Component of the SMC5-SMC6 complex, that promotes sister chromatid alignment after DNA damage and facilitates double-stranded DNA breaks (DSBs) repair via homologous recombination between sister chromatids.</text>
</comment>
<feature type="compositionally biased region" description="Polar residues" evidence="8">
    <location>
        <begin position="356"/>
        <end position="366"/>
    </location>
</feature>
<evidence type="ECO:0000256" key="1">
    <source>
        <dbReference type="ARBA" id="ARBA00004123"/>
    </source>
</evidence>
<dbReference type="OrthoDB" id="361242at2759"/>
<protein>
    <recommendedName>
        <fullName evidence="7">Non-structural maintenance of chromosomes element 4</fullName>
    </recommendedName>
</protein>
<keyword evidence="4 7" id="KW-0233">DNA recombination</keyword>
<dbReference type="GO" id="GO:0005634">
    <property type="term" value="C:nucleus"/>
    <property type="evidence" value="ECO:0007669"/>
    <property type="project" value="UniProtKB-SubCell"/>
</dbReference>
<comment type="similarity">
    <text evidence="2 7">Belongs to the NSE4 family.</text>
</comment>
<name>A0A6A6X4X6_9PLEO</name>
<evidence type="ECO:0000256" key="7">
    <source>
        <dbReference type="RuleBase" id="RU365071"/>
    </source>
</evidence>
<feature type="region of interest" description="Disordered" evidence="8">
    <location>
        <begin position="265"/>
        <end position="296"/>
    </location>
</feature>
<keyword evidence="5 7" id="KW-0234">DNA repair</keyword>
<evidence type="ECO:0000313" key="11">
    <source>
        <dbReference type="EMBL" id="KAF2791193.1"/>
    </source>
</evidence>
<dbReference type="EMBL" id="MU002032">
    <property type="protein sequence ID" value="KAF2791193.1"/>
    <property type="molecule type" value="Genomic_DNA"/>
</dbReference>
<evidence type="ECO:0000313" key="12">
    <source>
        <dbReference type="Proteomes" id="UP000799757"/>
    </source>
</evidence>
<feature type="compositionally biased region" description="Basic residues" evidence="8">
    <location>
        <begin position="334"/>
        <end position="344"/>
    </location>
</feature>
<proteinExistence type="inferred from homology"/>
<evidence type="ECO:0000256" key="2">
    <source>
        <dbReference type="ARBA" id="ARBA00008997"/>
    </source>
</evidence>
<dbReference type="InterPro" id="IPR014854">
    <property type="entry name" value="Nse4_C"/>
</dbReference>
<dbReference type="AlphaFoldDB" id="A0A6A6X4X6"/>
<dbReference type="Proteomes" id="UP000799757">
    <property type="component" value="Unassembled WGS sequence"/>
</dbReference>
<feature type="compositionally biased region" description="Low complexity" evidence="8">
    <location>
        <begin position="26"/>
        <end position="40"/>
    </location>
</feature>
<reference evidence="11" key="1">
    <citation type="journal article" date="2020" name="Stud. Mycol.">
        <title>101 Dothideomycetes genomes: a test case for predicting lifestyles and emergence of pathogens.</title>
        <authorList>
            <person name="Haridas S."/>
            <person name="Albert R."/>
            <person name="Binder M."/>
            <person name="Bloem J."/>
            <person name="Labutti K."/>
            <person name="Salamov A."/>
            <person name="Andreopoulos B."/>
            <person name="Baker S."/>
            <person name="Barry K."/>
            <person name="Bills G."/>
            <person name="Bluhm B."/>
            <person name="Cannon C."/>
            <person name="Castanera R."/>
            <person name="Culley D."/>
            <person name="Daum C."/>
            <person name="Ezra D."/>
            <person name="Gonzalez J."/>
            <person name="Henrissat B."/>
            <person name="Kuo A."/>
            <person name="Liang C."/>
            <person name="Lipzen A."/>
            <person name="Lutzoni F."/>
            <person name="Magnuson J."/>
            <person name="Mondo S."/>
            <person name="Nolan M."/>
            <person name="Ohm R."/>
            <person name="Pangilinan J."/>
            <person name="Park H.-J."/>
            <person name="Ramirez L."/>
            <person name="Alfaro M."/>
            <person name="Sun H."/>
            <person name="Tritt A."/>
            <person name="Yoshinaga Y."/>
            <person name="Zwiers L.-H."/>
            <person name="Turgeon B."/>
            <person name="Goodwin S."/>
            <person name="Spatafora J."/>
            <person name="Crous P."/>
            <person name="Grigoriev I."/>
        </authorList>
    </citation>
    <scope>NUCLEOTIDE SEQUENCE</scope>
    <source>
        <strain evidence="11">CBS 109.77</strain>
    </source>
</reference>
<comment type="subcellular location">
    <subcellularLocation>
        <location evidence="1 7">Nucleus</location>
    </subcellularLocation>
</comment>
<dbReference type="GO" id="GO:0006310">
    <property type="term" value="P:DNA recombination"/>
    <property type="evidence" value="ECO:0007669"/>
    <property type="project" value="UniProtKB-UniRule"/>
</dbReference>
<evidence type="ECO:0000256" key="8">
    <source>
        <dbReference type="SAM" id="MobiDB-lite"/>
    </source>
</evidence>
<feature type="compositionally biased region" description="Polar residues" evidence="8">
    <location>
        <begin position="272"/>
        <end position="287"/>
    </location>
</feature>
<gene>
    <name evidence="11" type="ORF">K505DRAFT_409373</name>
</gene>
<dbReference type="GO" id="GO:0006281">
    <property type="term" value="P:DNA repair"/>
    <property type="evidence" value="ECO:0007669"/>
    <property type="project" value="UniProtKB-UniRule"/>
</dbReference>
<feature type="domain" description="Non-structural maintenance of chromosome element 4 C-terminal" evidence="9">
    <location>
        <begin position="423"/>
        <end position="510"/>
    </location>
</feature>
<comment type="subunit">
    <text evidence="7">Component of the SMC5-SMC6 complex.</text>
</comment>
<dbReference type="GO" id="GO:0030915">
    <property type="term" value="C:Smc5-Smc6 complex"/>
    <property type="evidence" value="ECO:0007669"/>
    <property type="project" value="UniProtKB-UniRule"/>
</dbReference>
<dbReference type="InterPro" id="IPR027786">
    <property type="entry name" value="Nse4/EID"/>
</dbReference>
<feature type="region of interest" description="Disordered" evidence="8">
    <location>
        <begin position="1"/>
        <end position="166"/>
    </location>
</feature>
<keyword evidence="12" id="KW-1185">Reference proteome</keyword>
<dbReference type="PANTHER" id="PTHR16140">
    <property type="entry name" value="NON-STRUCTURAL MAINTENANCE OF CHROMOSOMES ELEMENT 4"/>
    <property type="match status" value="1"/>
</dbReference>
<dbReference type="InterPro" id="IPR029225">
    <property type="entry name" value="Nse4_Nse3-bd"/>
</dbReference>
<evidence type="ECO:0000256" key="4">
    <source>
        <dbReference type="ARBA" id="ARBA00023172"/>
    </source>
</evidence>
<organism evidence="11 12">
    <name type="scientific">Melanomma pulvis-pyrius CBS 109.77</name>
    <dbReference type="NCBI Taxonomy" id="1314802"/>
    <lineage>
        <taxon>Eukaryota</taxon>
        <taxon>Fungi</taxon>
        <taxon>Dikarya</taxon>
        <taxon>Ascomycota</taxon>
        <taxon>Pezizomycotina</taxon>
        <taxon>Dothideomycetes</taxon>
        <taxon>Pleosporomycetidae</taxon>
        <taxon>Pleosporales</taxon>
        <taxon>Melanommataceae</taxon>
        <taxon>Melanomma</taxon>
    </lineage>
</organism>
<dbReference type="Pfam" id="PF15412">
    <property type="entry name" value="Nse4-Nse3_bdg"/>
    <property type="match status" value="1"/>
</dbReference>
<feature type="domain" description="Nse4/EID protein Nse3/MAGE-binding" evidence="10">
    <location>
        <begin position="219"/>
        <end position="262"/>
    </location>
</feature>
<dbReference type="PANTHER" id="PTHR16140:SF0">
    <property type="entry name" value="NON-STRUCTURAL MAINTENANCE OF CHROMOSOMES ELEMENT 4"/>
    <property type="match status" value="1"/>
</dbReference>
<feature type="compositionally biased region" description="Acidic residues" evidence="8">
    <location>
        <begin position="117"/>
        <end position="153"/>
    </location>
</feature>
<feature type="compositionally biased region" description="Polar residues" evidence="8">
    <location>
        <begin position="1"/>
        <end position="25"/>
    </location>
</feature>
<evidence type="ECO:0000256" key="6">
    <source>
        <dbReference type="ARBA" id="ARBA00023242"/>
    </source>
</evidence>
<feature type="compositionally biased region" description="Low complexity" evidence="8">
    <location>
        <begin position="81"/>
        <end position="95"/>
    </location>
</feature>
<evidence type="ECO:0000256" key="3">
    <source>
        <dbReference type="ARBA" id="ARBA00022763"/>
    </source>
</evidence>
<dbReference type="Pfam" id="PF08743">
    <property type="entry name" value="Nse4_C"/>
    <property type="match status" value="1"/>
</dbReference>